<evidence type="ECO:0000256" key="3">
    <source>
        <dbReference type="ARBA" id="ARBA00023125"/>
    </source>
</evidence>
<dbReference type="PANTHER" id="PTHR30427">
    <property type="entry name" value="TRANSCRIPTIONAL ACTIVATOR PROTEIN LYSR"/>
    <property type="match status" value="1"/>
</dbReference>
<dbReference type="SUPFAM" id="SSF53850">
    <property type="entry name" value="Periplasmic binding protein-like II"/>
    <property type="match status" value="1"/>
</dbReference>
<evidence type="ECO:0000259" key="5">
    <source>
        <dbReference type="PROSITE" id="PS50931"/>
    </source>
</evidence>
<sequence length="301" mass="33266">MNYKQLEAFRAVMEAGTVTGASELLHIAQPSVSAHISNLEHALKIQLFIRRAGRLVPTAEALLLNEEVGQIVKGMTRIRRLADDITQLEAGRLTIGVYPALASIVLPRFLKDFAGRHPKARMSIFPSASPRIAELTAGRQIDVGLIQAPVVDIAITCDLIFEAECVCVAPLDHAFANEEIISPIQFSEQAFIALGRDDRTRQDIDRALVDAGISIDCRFETPFADTACALVAQGLGVSIVDPFSAARWEGQLTIRPFAPRLPCHIYMTRNRTQVSSMLQQVFEREFRTALEDNRSGNVRLF</sequence>
<dbReference type="RefSeq" id="WP_378977471.1">
    <property type="nucleotide sequence ID" value="NZ_JBHRVD010000001.1"/>
</dbReference>
<dbReference type="PRINTS" id="PR00039">
    <property type="entry name" value="HTHLYSR"/>
</dbReference>
<accession>A0ABV7MJM5</accession>
<keyword evidence="2" id="KW-0805">Transcription regulation</keyword>
<keyword evidence="3" id="KW-0238">DNA-binding</keyword>
<gene>
    <name evidence="6" type="ORF">ACFOJ9_05595</name>
</gene>
<dbReference type="PANTHER" id="PTHR30427:SF1">
    <property type="entry name" value="TRANSCRIPTIONAL ACTIVATOR PROTEIN LYSR"/>
    <property type="match status" value="1"/>
</dbReference>
<evidence type="ECO:0000256" key="2">
    <source>
        <dbReference type="ARBA" id="ARBA00023015"/>
    </source>
</evidence>
<dbReference type="Pfam" id="PF03466">
    <property type="entry name" value="LysR_substrate"/>
    <property type="match status" value="1"/>
</dbReference>
<evidence type="ECO:0000313" key="6">
    <source>
        <dbReference type="EMBL" id="MFC3321257.1"/>
    </source>
</evidence>
<keyword evidence="7" id="KW-1185">Reference proteome</keyword>
<dbReference type="PROSITE" id="PS50931">
    <property type="entry name" value="HTH_LYSR"/>
    <property type="match status" value="1"/>
</dbReference>
<proteinExistence type="inferred from homology"/>
<organism evidence="6 7">
    <name type="scientific">Mesorhizobium cantuariense</name>
    <dbReference type="NCBI Taxonomy" id="1300275"/>
    <lineage>
        <taxon>Bacteria</taxon>
        <taxon>Pseudomonadati</taxon>
        <taxon>Pseudomonadota</taxon>
        <taxon>Alphaproteobacteria</taxon>
        <taxon>Hyphomicrobiales</taxon>
        <taxon>Phyllobacteriaceae</taxon>
        <taxon>Mesorhizobium</taxon>
    </lineage>
</organism>
<evidence type="ECO:0000256" key="4">
    <source>
        <dbReference type="ARBA" id="ARBA00023163"/>
    </source>
</evidence>
<dbReference type="Gene3D" id="1.10.10.10">
    <property type="entry name" value="Winged helix-like DNA-binding domain superfamily/Winged helix DNA-binding domain"/>
    <property type="match status" value="1"/>
</dbReference>
<evidence type="ECO:0000256" key="1">
    <source>
        <dbReference type="ARBA" id="ARBA00009437"/>
    </source>
</evidence>
<comment type="similarity">
    <text evidence="1">Belongs to the LysR transcriptional regulatory family.</text>
</comment>
<keyword evidence="4" id="KW-0804">Transcription</keyword>
<feature type="domain" description="HTH lysR-type" evidence="5">
    <location>
        <begin position="1"/>
        <end position="58"/>
    </location>
</feature>
<dbReference type="Pfam" id="PF00126">
    <property type="entry name" value="HTH_1"/>
    <property type="match status" value="1"/>
</dbReference>
<dbReference type="InterPro" id="IPR005119">
    <property type="entry name" value="LysR_subst-bd"/>
</dbReference>
<comment type="caution">
    <text evidence="6">The sequence shown here is derived from an EMBL/GenBank/DDBJ whole genome shotgun (WGS) entry which is preliminary data.</text>
</comment>
<name>A0ABV7MJM5_9HYPH</name>
<protein>
    <submittedName>
        <fullName evidence="6">LysR substrate-binding domain-containing protein</fullName>
    </submittedName>
</protein>
<reference evidence="7" key="1">
    <citation type="journal article" date="2019" name="Int. J. Syst. Evol. Microbiol.">
        <title>The Global Catalogue of Microorganisms (GCM) 10K type strain sequencing project: providing services to taxonomists for standard genome sequencing and annotation.</title>
        <authorList>
            <consortium name="The Broad Institute Genomics Platform"/>
            <consortium name="The Broad Institute Genome Sequencing Center for Infectious Disease"/>
            <person name="Wu L."/>
            <person name="Ma J."/>
        </authorList>
    </citation>
    <scope>NUCLEOTIDE SEQUENCE [LARGE SCALE GENOMIC DNA]</scope>
    <source>
        <strain evidence="7">ICMP 19515</strain>
    </source>
</reference>
<dbReference type="SUPFAM" id="SSF46785">
    <property type="entry name" value="Winged helix' DNA-binding domain"/>
    <property type="match status" value="1"/>
</dbReference>
<dbReference type="InterPro" id="IPR036390">
    <property type="entry name" value="WH_DNA-bd_sf"/>
</dbReference>
<dbReference type="EMBL" id="JBHRVD010000001">
    <property type="protein sequence ID" value="MFC3321257.1"/>
    <property type="molecule type" value="Genomic_DNA"/>
</dbReference>
<dbReference type="InterPro" id="IPR000847">
    <property type="entry name" value="LysR_HTH_N"/>
</dbReference>
<dbReference type="Gene3D" id="3.40.190.290">
    <property type="match status" value="1"/>
</dbReference>
<evidence type="ECO:0000313" key="7">
    <source>
        <dbReference type="Proteomes" id="UP001595648"/>
    </source>
</evidence>
<dbReference type="InterPro" id="IPR036388">
    <property type="entry name" value="WH-like_DNA-bd_sf"/>
</dbReference>
<dbReference type="Proteomes" id="UP001595648">
    <property type="component" value="Unassembled WGS sequence"/>
</dbReference>